<evidence type="ECO:0000256" key="9">
    <source>
        <dbReference type="ARBA" id="ARBA00023136"/>
    </source>
</evidence>
<dbReference type="InterPro" id="IPR048279">
    <property type="entry name" value="MdtK-like"/>
</dbReference>
<feature type="transmembrane region" description="Helical" evidence="12">
    <location>
        <begin position="392"/>
        <end position="413"/>
    </location>
</feature>
<feature type="transmembrane region" description="Helical" evidence="12">
    <location>
        <begin position="419"/>
        <end position="438"/>
    </location>
</feature>
<evidence type="ECO:0000256" key="12">
    <source>
        <dbReference type="SAM" id="Phobius"/>
    </source>
</evidence>
<dbReference type="CDD" id="cd13143">
    <property type="entry name" value="MATE_MepA_like"/>
    <property type="match status" value="1"/>
</dbReference>
<dbReference type="InterPro" id="IPR045070">
    <property type="entry name" value="MATE_MepA-like"/>
</dbReference>
<keyword evidence="7 12" id="KW-0812">Transmembrane</keyword>
<proteinExistence type="inferred from homology"/>
<feature type="transmembrane region" description="Helical" evidence="12">
    <location>
        <begin position="21"/>
        <end position="41"/>
    </location>
</feature>
<feature type="transmembrane region" description="Helical" evidence="12">
    <location>
        <begin position="99"/>
        <end position="121"/>
    </location>
</feature>
<feature type="transmembrane region" description="Helical" evidence="12">
    <location>
        <begin position="141"/>
        <end position="162"/>
    </location>
</feature>
<evidence type="ECO:0000313" key="13">
    <source>
        <dbReference type="EMBL" id="MDD1792296.1"/>
    </source>
</evidence>
<dbReference type="PIRSF" id="PIRSF006603">
    <property type="entry name" value="DinF"/>
    <property type="match status" value="1"/>
</dbReference>
<dbReference type="Proteomes" id="UP001149400">
    <property type="component" value="Unassembled WGS sequence"/>
</dbReference>
<sequence length="452" mass="49062">MTTDVNANDTLLRDAPVINLFLRYSLPTIAAMMVTGIYVAVDGMFIGHFVGESGLAAIMLAYPIGSILYALGNMIGMGAASLVSIHLGSGNAKLAQQVVGNAFSLSLLVSVVVSFLGLLFSTDIVYALGAQGHVAEMAITYLKWYFGMGTFALVSMAFSILLRNDGQPNRVTAIMILGGVLNIFLDWVFIVLIPWELKGAAIATMLSQLVTASLCLFHFFQPSTRLRITWQSIVIKTKTVSDILQLGIPGLLMYLYLSVVLTLHNMAFLSLGSTIHVAAYAVVSYTEAFFYLAFEGIALGMQPITSFNLGARRMDRVIESRNIAFGAALLVSVAGLLLVYVFPEAVIYAFAGDSPDLAEVTKEGMYLYFWGLPTEALLLVGAIYFQSINQATIANWLTGGKLVIMAAMLFVMTKLVGTTGVWISLACTSTLLFVWMMWKLYQTRLSAPPSTR</sequence>
<gene>
    <name evidence="13" type="ORF">LRP50_04050</name>
</gene>
<evidence type="ECO:0000256" key="2">
    <source>
        <dbReference type="ARBA" id="ARBA00008417"/>
    </source>
</evidence>
<keyword evidence="6" id="KW-1003">Cell membrane</keyword>
<keyword evidence="10" id="KW-0046">Antibiotic resistance</keyword>
<dbReference type="EMBL" id="JAJUBC010000003">
    <property type="protein sequence ID" value="MDD1792296.1"/>
    <property type="molecule type" value="Genomic_DNA"/>
</dbReference>
<dbReference type="InterPro" id="IPR051327">
    <property type="entry name" value="MATE_MepA_subfamily"/>
</dbReference>
<evidence type="ECO:0000256" key="4">
    <source>
        <dbReference type="ARBA" id="ARBA00022106"/>
    </source>
</evidence>
<organism evidence="13 14">
    <name type="scientific">Enterovibrio gelatinilyticus</name>
    <dbReference type="NCBI Taxonomy" id="2899819"/>
    <lineage>
        <taxon>Bacteria</taxon>
        <taxon>Pseudomonadati</taxon>
        <taxon>Pseudomonadota</taxon>
        <taxon>Gammaproteobacteria</taxon>
        <taxon>Vibrionales</taxon>
        <taxon>Vibrionaceae</taxon>
        <taxon>Enterovibrio</taxon>
    </lineage>
</organism>
<evidence type="ECO:0000256" key="3">
    <source>
        <dbReference type="ARBA" id="ARBA00013489"/>
    </source>
</evidence>
<protein>
    <recommendedName>
        <fullName evidence="4">Multidrug export protein MepA</fullName>
    </recommendedName>
    <alternativeName>
        <fullName evidence="3">Multidrug resistance protein NorM</fullName>
    </alternativeName>
    <alternativeName>
        <fullName evidence="11">Na(+)/drug antiporter</fullName>
    </alternativeName>
</protein>
<keyword evidence="14" id="KW-1185">Reference proteome</keyword>
<keyword evidence="5" id="KW-0813">Transport</keyword>
<evidence type="ECO:0000256" key="10">
    <source>
        <dbReference type="ARBA" id="ARBA00023251"/>
    </source>
</evidence>
<evidence type="ECO:0000256" key="1">
    <source>
        <dbReference type="ARBA" id="ARBA00004429"/>
    </source>
</evidence>
<feature type="transmembrane region" description="Helical" evidence="12">
    <location>
        <begin position="61"/>
        <end position="87"/>
    </location>
</feature>
<evidence type="ECO:0000256" key="8">
    <source>
        <dbReference type="ARBA" id="ARBA00022989"/>
    </source>
</evidence>
<name>A0ABT5QXN2_9GAMM</name>
<evidence type="ECO:0000256" key="7">
    <source>
        <dbReference type="ARBA" id="ARBA00022692"/>
    </source>
</evidence>
<evidence type="ECO:0000256" key="6">
    <source>
        <dbReference type="ARBA" id="ARBA00022475"/>
    </source>
</evidence>
<evidence type="ECO:0000256" key="5">
    <source>
        <dbReference type="ARBA" id="ARBA00022448"/>
    </source>
</evidence>
<dbReference type="PANTHER" id="PTHR43823">
    <property type="entry name" value="SPORULATION PROTEIN YKVU"/>
    <property type="match status" value="1"/>
</dbReference>
<comment type="similarity">
    <text evidence="2">Belongs to the multi antimicrobial extrusion (MATE) (TC 2.A.66.1) family. MepA subfamily.</text>
</comment>
<feature type="transmembrane region" description="Helical" evidence="12">
    <location>
        <begin position="174"/>
        <end position="195"/>
    </location>
</feature>
<keyword evidence="9 12" id="KW-0472">Membrane</keyword>
<feature type="transmembrane region" description="Helical" evidence="12">
    <location>
        <begin position="288"/>
        <end position="311"/>
    </location>
</feature>
<evidence type="ECO:0000313" key="14">
    <source>
        <dbReference type="Proteomes" id="UP001149400"/>
    </source>
</evidence>
<keyword evidence="8 12" id="KW-1133">Transmembrane helix</keyword>
<dbReference type="RefSeq" id="WP_274163206.1">
    <property type="nucleotide sequence ID" value="NZ_JAJUBC010000003.1"/>
</dbReference>
<feature type="transmembrane region" description="Helical" evidence="12">
    <location>
        <begin position="201"/>
        <end position="220"/>
    </location>
</feature>
<reference evidence="13" key="1">
    <citation type="submission" date="2021-12" db="EMBL/GenBank/DDBJ databases">
        <title>Enterovibrio ZSDZ35 sp. nov. and Enterovibrio ZSDZ42 sp. nov., isolated from coastal seawater in Qingdao.</title>
        <authorList>
            <person name="Zhang P."/>
        </authorList>
    </citation>
    <scope>NUCLEOTIDE SEQUENCE</scope>
    <source>
        <strain evidence="13">ZSDZ42</strain>
    </source>
</reference>
<accession>A0ABT5QXN2</accession>
<comment type="subcellular location">
    <subcellularLocation>
        <location evidence="1">Cell inner membrane</location>
        <topology evidence="1">Multi-pass membrane protein</topology>
    </subcellularLocation>
</comment>
<dbReference type="InterPro" id="IPR002528">
    <property type="entry name" value="MATE_fam"/>
</dbReference>
<dbReference type="PANTHER" id="PTHR43823:SF3">
    <property type="entry name" value="MULTIDRUG EXPORT PROTEIN MEPA"/>
    <property type="match status" value="1"/>
</dbReference>
<evidence type="ECO:0000256" key="11">
    <source>
        <dbReference type="ARBA" id="ARBA00030855"/>
    </source>
</evidence>
<comment type="caution">
    <text evidence="13">The sequence shown here is derived from an EMBL/GenBank/DDBJ whole genome shotgun (WGS) entry which is preliminary data.</text>
</comment>
<feature type="transmembrane region" description="Helical" evidence="12">
    <location>
        <begin position="323"/>
        <end position="342"/>
    </location>
</feature>
<feature type="transmembrane region" description="Helical" evidence="12">
    <location>
        <begin position="365"/>
        <end position="385"/>
    </location>
</feature>
<dbReference type="Pfam" id="PF01554">
    <property type="entry name" value="MatE"/>
    <property type="match status" value="2"/>
</dbReference>
<feature type="transmembrane region" description="Helical" evidence="12">
    <location>
        <begin position="254"/>
        <end position="282"/>
    </location>
</feature>